<evidence type="ECO:0000256" key="6">
    <source>
        <dbReference type="ARBA" id="ARBA00023295"/>
    </source>
</evidence>
<feature type="chain" id="PRO_5026934035" description="Beta-hexosaminidase" evidence="9">
    <location>
        <begin position="27"/>
        <end position="586"/>
    </location>
</feature>
<dbReference type="Pfam" id="PF14845">
    <property type="entry name" value="Glycohydro_20b2"/>
    <property type="match status" value="1"/>
</dbReference>
<feature type="domain" description="Beta-hexosaminidase eukaryotic type N-terminal" evidence="11">
    <location>
        <begin position="33"/>
        <end position="155"/>
    </location>
</feature>
<dbReference type="InterPro" id="IPR025705">
    <property type="entry name" value="Beta_hexosaminidase_sua/sub"/>
</dbReference>
<reference evidence="13" key="1">
    <citation type="submission" date="2025-08" db="UniProtKB">
        <authorList>
            <consortium name="RefSeq"/>
        </authorList>
    </citation>
    <scope>IDENTIFICATION</scope>
</reference>
<feature type="domain" description="Glycoside hydrolase family 20 catalytic" evidence="10">
    <location>
        <begin position="175"/>
        <end position="536"/>
    </location>
</feature>
<evidence type="ECO:0000256" key="8">
    <source>
        <dbReference type="PIRSR" id="PIRSR001093-1"/>
    </source>
</evidence>
<evidence type="ECO:0000256" key="1">
    <source>
        <dbReference type="ARBA" id="ARBA00001231"/>
    </source>
</evidence>
<dbReference type="GO" id="GO:0004563">
    <property type="term" value="F:beta-N-acetylhexosaminidase activity"/>
    <property type="evidence" value="ECO:0007669"/>
    <property type="project" value="UniProtKB-EC"/>
</dbReference>
<dbReference type="InterPro" id="IPR015883">
    <property type="entry name" value="Glyco_hydro_20_cat"/>
</dbReference>
<accession>A0A6I9QIS8</accession>
<dbReference type="AlphaFoldDB" id="A0A6I9QIS8"/>
<dbReference type="InterPro" id="IPR017853">
    <property type="entry name" value="GH"/>
</dbReference>
<keyword evidence="5" id="KW-0325">Glycoprotein</keyword>
<dbReference type="GO" id="GO:0005975">
    <property type="term" value="P:carbohydrate metabolic process"/>
    <property type="evidence" value="ECO:0007669"/>
    <property type="project" value="InterPro"/>
</dbReference>
<comment type="similarity">
    <text evidence="2 7">Belongs to the glycosyl hydrolase 20 family.</text>
</comment>
<feature type="signal peptide" evidence="9">
    <location>
        <begin position="1"/>
        <end position="26"/>
    </location>
</feature>
<sequence length="586" mass="64452">MARSIRLTFLLPLFFSLLFLFSPISSQTPEINVWPKPTNVSWPVPIAIPLSPSFHILSPYPNHRYLRRAVARYSRLLLSERHRPLVPPVVNISASAAPLSALVLSVADPSIPLHHGVDESYSLSIAPPSSSGSAANLTAATAWGAMRGLETFSQLAWGDPPAIPAGISLSDRPRFPHRGLLLDTGRSFYPVSDLLRTIRTMSHNKLNVFHWHLADSQSFPLLLPSELNLALKGSYGPSMRYSPSDVRKVVHFAMSHGVRVVPEIDTPGHTGSWAGAYPEIVTCANKFWSPPGGEPLAAEPGTGQLNPLNPKTYQVVRNVLRDAAGLFPEPFYHAGADEINPACWKDDEAVRDFVSTGGTLDELLEIFINTTYPFIVGFNRTAVYWEDVLLSSAVKVGPGVLPKETTVLQTWNNGPENTKRLAAAGYRVIVSSADFYYLDCGHGGWVGNDSRYDRQVADEPGKPFNYAGGNGGSWCAPFKSWQRVYDYDITYGLSEEEAGRVLGGEVALWSEQADGAVLDGRLWPRAAAMAEALWSGNRDGEGRKRYAEATDRLNEWRHRMVERGIGAEPIQPLWCVMHPGMCNLVL</sequence>
<dbReference type="PRINTS" id="PR00738">
    <property type="entry name" value="GLHYDRLASE20"/>
</dbReference>
<evidence type="ECO:0000259" key="10">
    <source>
        <dbReference type="Pfam" id="PF00728"/>
    </source>
</evidence>
<dbReference type="Pfam" id="PF00728">
    <property type="entry name" value="Glyco_hydro_20"/>
    <property type="match status" value="1"/>
</dbReference>
<evidence type="ECO:0000313" key="12">
    <source>
        <dbReference type="Proteomes" id="UP000504607"/>
    </source>
</evidence>
<name>A0A6I9QIS8_ELAGV</name>
<proteinExistence type="inferred from homology"/>
<dbReference type="Proteomes" id="UP000504607">
    <property type="component" value="Unplaced"/>
</dbReference>
<evidence type="ECO:0000313" key="13">
    <source>
        <dbReference type="RefSeq" id="XP_010910083.1"/>
    </source>
</evidence>
<dbReference type="PANTHER" id="PTHR22600:SF26">
    <property type="entry name" value="BETA-N-ACETYLHEXOSAMINIDASE"/>
    <property type="match status" value="1"/>
</dbReference>
<dbReference type="SUPFAM" id="SSF51445">
    <property type="entry name" value="(Trans)glycosidases"/>
    <property type="match status" value="1"/>
</dbReference>
<dbReference type="InParanoid" id="A0A6I9QIS8"/>
<evidence type="ECO:0000256" key="4">
    <source>
        <dbReference type="ARBA" id="ARBA00022801"/>
    </source>
</evidence>
<evidence type="ECO:0000259" key="11">
    <source>
        <dbReference type="Pfam" id="PF14845"/>
    </source>
</evidence>
<dbReference type="PIRSF" id="PIRSF001093">
    <property type="entry name" value="B-hxosamndse_ab_euk"/>
    <property type="match status" value="1"/>
</dbReference>
<keyword evidence="12" id="KW-1185">Reference proteome</keyword>
<dbReference type="SUPFAM" id="SSF55545">
    <property type="entry name" value="beta-N-acetylhexosaminidase-like domain"/>
    <property type="match status" value="1"/>
</dbReference>
<evidence type="ECO:0000256" key="5">
    <source>
        <dbReference type="ARBA" id="ARBA00023180"/>
    </source>
</evidence>
<evidence type="ECO:0000256" key="2">
    <source>
        <dbReference type="ARBA" id="ARBA00006285"/>
    </source>
</evidence>
<dbReference type="EC" id="3.2.1.52" evidence="7"/>
<protein>
    <recommendedName>
        <fullName evidence="7">Beta-hexosaminidase</fullName>
        <ecNumber evidence="7">3.2.1.52</ecNumber>
    </recommendedName>
</protein>
<dbReference type="GO" id="GO:0016020">
    <property type="term" value="C:membrane"/>
    <property type="evidence" value="ECO:0007669"/>
    <property type="project" value="TreeGrafter"/>
</dbReference>
<dbReference type="FunFam" id="3.20.20.80:FF:000063">
    <property type="entry name" value="Beta-hexosaminidase"/>
    <property type="match status" value="1"/>
</dbReference>
<dbReference type="OrthoDB" id="428480at2759"/>
<dbReference type="InterPro" id="IPR029018">
    <property type="entry name" value="Hex-like_dom2"/>
</dbReference>
<comment type="catalytic activity">
    <reaction evidence="1 7">
        <text>Hydrolysis of terminal non-reducing N-acetyl-D-hexosamine residues in N-acetyl-beta-D-hexosaminides.</text>
        <dbReference type="EC" id="3.2.1.52"/>
    </reaction>
</comment>
<dbReference type="GO" id="GO:0030203">
    <property type="term" value="P:glycosaminoglycan metabolic process"/>
    <property type="evidence" value="ECO:0007669"/>
    <property type="project" value="TreeGrafter"/>
</dbReference>
<dbReference type="CDD" id="cd06562">
    <property type="entry name" value="GH20_HexA_HexB-like"/>
    <property type="match status" value="1"/>
</dbReference>
<evidence type="ECO:0000256" key="7">
    <source>
        <dbReference type="PIRNR" id="PIRNR001093"/>
    </source>
</evidence>
<dbReference type="InterPro" id="IPR029019">
    <property type="entry name" value="HEX_eukaryotic_N"/>
</dbReference>
<keyword evidence="6 7" id="KW-0326">Glycosidase</keyword>
<feature type="active site" description="Proton donor" evidence="8">
    <location>
        <position position="338"/>
    </location>
</feature>
<dbReference type="PANTHER" id="PTHR22600">
    <property type="entry name" value="BETA-HEXOSAMINIDASE"/>
    <property type="match status" value="1"/>
</dbReference>
<dbReference type="RefSeq" id="XP_010910083.1">
    <property type="nucleotide sequence ID" value="XM_010911781.3"/>
</dbReference>
<gene>
    <name evidence="13" type="primary">LOC105036046</name>
</gene>
<evidence type="ECO:0000256" key="9">
    <source>
        <dbReference type="SAM" id="SignalP"/>
    </source>
</evidence>
<dbReference type="Gene3D" id="3.20.20.80">
    <property type="entry name" value="Glycosidases"/>
    <property type="match status" value="1"/>
</dbReference>
<keyword evidence="3 9" id="KW-0732">Signal</keyword>
<organism evidence="12 13">
    <name type="scientific">Elaeis guineensis var. tenera</name>
    <name type="common">Oil palm</name>
    <dbReference type="NCBI Taxonomy" id="51953"/>
    <lineage>
        <taxon>Eukaryota</taxon>
        <taxon>Viridiplantae</taxon>
        <taxon>Streptophyta</taxon>
        <taxon>Embryophyta</taxon>
        <taxon>Tracheophyta</taxon>
        <taxon>Spermatophyta</taxon>
        <taxon>Magnoliopsida</taxon>
        <taxon>Liliopsida</taxon>
        <taxon>Arecaceae</taxon>
        <taxon>Arecoideae</taxon>
        <taxon>Cocoseae</taxon>
        <taxon>Elaeidinae</taxon>
        <taxon>Elaeis</taxon>
    </lineage>
</organism>
<evidence type="ECO:0000256" key="3">
    <source>
        <dbReference type="ARBA" id="ARBA00022729"/>
    </source>
</evidence>
<keyword evidence="4 7" id="KW-0378">Hydrolase</keyword>
<dbReference type="FunCoup" id="A0A6I9QIS8">
    <property type="interactions" value="140"/>
</dbReference>
<dbReference type="Gene3D" id="3.30.379.10">
    <property type="entry name" value="Chitobiase/beta-hexosaminidase domain 2-like"/>
    <property type="match status" value="1"/>
</dbReference>